<sequence length="52" mass="6167">MMKYYRMSYEEVVSKRSYLNIMLLNAAIPGTKPKEGEETKKVHANEYFAQFM</sequence>
<protein>
    <submittedName>
        <fullName evidence="1">Uncharacterized protein</fullName>
    </submittedName>
</protein>
<evidence type="ECO:0000313" key="2">
    <source>
        <dbReference type="Proteomes" id="UP001162960"/>
    </source>
</evidence>
<accession>A0AB38U9C0</accession>
<gene>
    <name evidence="1" type="ORF">KQP74_15865</name>
</gene>
<dbReference type="Proteomes" id="UP001162960">
    <property type="component" value="Chromosome"/>
</dbReference>
<name>A0AB38U9C0_BACT4</name>
<dbReference type="AlphaFoldDB" id="A0AB38U9C0"/>
<organism evidence="1 2">
    <name type="scientific">Bacteroides thetaiotaomicron</name>
    <dbReference type="NCBI Taxonomy" id="818"/>
    <lineage>
        <taxon>Bacteria</taxon>
        <taxon>Pseudomonadati</taxon>
        <taxon>Bacteroidota</taxon>
        <taxon>Bacteroidia</taxon>
        <taxon>Bacteroidales</taxon>
        <taxon>Bacteroidaceae</taxon>
        <taxon>Bacteroides</taxon>
    </lineage>
</organism>
<evidence type="ECO:0000313" key="1">
    <source>
        <dbReference type="EMBL" id="UYU89421.1"/>
    </source>
</evidence>
<proteinExistence type="predicted"/>
<dbReference type="RefSeq" id="WP_264455112.1">
    <property type="nucleotide sequence ID" value="NZ_CP083685.1"/>
</dbReference>
<dbReference type="EMBL" id="CP083685">
    <property type="protein sequence ID" value="UYU89421.1"/>
    <property type="molecule type" value="Genomic_DNA"/>
</dbReference>
<reference evidence="1" key="1">
    <citation type="submission" date="2021-06" db="EMBL/GenBank/DDBJ databases">
        <title>Interrogation of the integrated mobile genetic elements in gut-associated Bacteroides with a consensus prediction approach.</title>
        <authorList>
            <person name="Campbell D.E."/>
            <person name="Leigh J.R."/>
            <person name="Kim T."/>
            <person name="England W."/>
            <person name="Whitaker R.J."/>
            <person name="Degnan P.H."/>
        </authorList>
    </citation>
    <scope>NUCLEOTIDE SEQUENCE</scope>
    <source>
        <strain evidence="1">VPI-3443</strain>
    </source>
</reference>